<dbReference type="InterPro" id="IPR036640">
    <property type="entry name" value="ABC1_TM_sf"/>
</dbReference>
<dbReference type="GO" id="GO:0005524">
    <property type="term" value="F:ATP binding"/>
    <property type="evidence" value="ECO:0007669"/>
    <property type="project" value="InterPro"/>
</dbReference>
<reference evidence="7" key="1">
    <citation type="journal article" date="2016" name="Genome Announc.">
        <title>Genome sequence of Ustilaginoidea virens IPU010, a rice pathogenic fungus causing false smut.</title>
        <authorList>
            <person name="Kumagai T."/>
            <person name="Ishii T."/>
            <person name="Terai G."/>
            <person name="Umemura M."/>
            <person name="Machida M."/>
            <person name="Asai K."/>
        </authorList>
    </citation>
    <scope>NUCLEOTIDE SEQUENCE [LARGE SCALE GENOMIC DNA]</scope>
    <source>
        <strain evidence="7">IPU010</strain>
    </source>
</reference>
<dbReference type="Gene3D" id="1.20.1560.10">
    <property type="entry name" value="ABC transporter type 1, transmembrane domain"/>
    <property type="match status" value="1"/>
</dbReference>
<evidence type="ECO:0000256" key="3">
    <source>
        <dbReference type="ARBA" id="ARBA00023136"/>
    </source>
</evidence>
<name>A0A1B5KTR7_USTVR</name>
<evidence type="ECO:0000256" key="4">
    <source>
        <dbReference type="SAM" id="MobiDB-lite"/>
    </source>
</evidence>
<evidence type="ECO:0000313" key="7">
    <source>
        <dbReference type="Proteomes" id="UP000054053"/>
    </source>
</evidence>
<evidence type="ECO:0000256" key="2">
    <source>
        <dbReference type="ARBA" id="ARBA00022989"/>
    </source>
</evidence>
<keyword evidence="2 5" id="KW-1133">Transmembrane helix</keyword>
<keyword evidence="3 5" id="KW-0472">Membrane</keyword>
<proteinExistence type="predicted"/>
<protein>
    <submittedName>
        <fullName evidence="6">Uncharacterized protein</fullName>
    </submittedName>
</protein>
<evidence type="ECO:0000313" key="6">
    <source>
        <dbReference type="EMBL" id="GAO13856.1"/>
    </source>
</evidence>
<dbReference type="EMBL" id="BBTG02000002">
    <property type="protein sequence ID" value="GAO13856.1"/>
    <property type="molecule type" value="Genomic_DNA"/>
</dbReference>
<evidence type="ECO:0000256" key="5">
    <source>
        <dbReference type="SAM" id="Phobius"/>
    </source>
</evidence>
<feature type="region of interest" description="Disordered" evidence="4">
    <location>
        <begin position="1"/>
        <end position="51"/>
    </location>
</feature>
<dbReference type="GO" id="GO:0016020">
    <property type="term" value="C:membrane"/>
    <property type="evidence" value="ECO:0007669"/>
    <property type="project" value="InterPro"/>
</dbReference>
<sequence>MSAVVVADSQSIEAEGHSACPHGAASDHGEEREAAFDLDKPGRAEEAKPRPERNAAFNDYLVRFATVSPLQVKPSGYLVAEKRVFKYASKWDFLAYAAGVVASIGAGITLPLINVVFGKTCVLACLSNS</sequence>
<evidence type="ECO:0000256" key="1">
    <source>
        <dbReference type="ARBA" id="ARBA00022692"/>
    </source>
</evidence>
<feature type="compositionally biased region" description="Basic and acidic residues" evidence="4">
    <location>
        <begin position="25"/>
        <end position="51"/>
    </location>
</feature>
<comment type="caution">
    <text evidence="6">The sequence shown here is derived from an EMBL/GenBank/DDBJ whole genome shotgun (WGS) entry which is preliminary data.</text>
</comment>
<organism evidence="6 7">
    <name type="scientific">Ustilaginoidea virens</name>
    <name type="common">Rice false smut fungus</name>
    <name type="synonym">Villosiclava virens</name>
    <dbReference type="NCBI Taxonomy" id="1159556"/>
    <lineage>
        <taxon>Eukaryota</taxon>
        <taxon>Fungi</taxon>
        <taxon>Dikarya</taxon>
        <taxon>Ascomycota</taxon>
        <taxon>Pezizomycotina</taxon>
        <taxon>Sordariomycetes</taxon>
        <taxon>Hypocreomycetidae</taxon>
        <taxon>Hypocreales</taxon>
        <taxon>Clavicipitaceae</taxon>
        <taxon>Ustilaginoidea</taxon>
    </lineage>
</organism>
<gene>
    <name evidence="6" type="ORF">UVI_02004260</name>
</gene>
<dbReference type="Proteomes" id="UP000054053">
    <property type="component" value="Unassembled WGS sequence"/>
</dbReference>
<keyword evidence="1 5" id="KW-0812">Transmembrane</keyword>
<accession>A0A1B5KTR7</accession>
<feature type="transmembrane region" description="Helical" evidence="5">
    <location>
        <begin position="93"/>
        <end position="117"/>
    </location>
</feature>
<dbReference type="AlphaFoldDB" id="A0A1B5KTR7"/>